<evidence type="ECO:0000256" key="1">
    <source>
        <dbReference type="SAM" id="MobiDB-lite"/>
    </source>
</evidence>
<reference evidence="2 3" key="1">
    <citation type="journal article" date="2005" name="Nature">
        <title>The map-based sequence of the rice genome.</title>
        <authorList>
            <consortium name="International rice genome sequencing project (IRGSP)"/>
            <person name="Matsumoto T."/>
            <person name="Wu J."/>
            <person name="Kanamori H."/>
            <person name="Katayose Y."/>
            <person name="Fujisawa M."/>
            <person name="Namiki N."/>
            <person name="Mizuno H."/>
            <person name="Yamamoto K."/>
            <person name="Antonio B.A."/>
            <person name="Baba T."/>
            <person name="Sakata K."/>
            <person name="Nagamura Y."/>
            <person name="Aoki H."/>
            <person name="Arikawa K."/>
            <person name="Arita K."/>
            <person name="Bito T."/>
            <person name="Chiden Y."/>
            <person name="Fujitsuka N."/>
            <person name="Fukunaka R."/>
            <person name="Hamada M."/>
            <person name="Harada C."/>
            <person name="Hayashi A."/>
            <person name="Hijishita S."/>
            <person name="Honda M."/>
            <person name="Hosokawa S."/>
            <person name="Ichikawa Y."/>
            <person name="Idonuma A."/>
            <person name="Iijima M."/>
            <person name="Ikeda M."/>
            <person name="Ikeno M."/>
            <person name="Ito K."/>
            <person name="Ito S."/>
            <person name="Ito T."/>
            <person name="Ito Y."/>
            <person name="Ito Y."/>
            <person name="Iwabuchi A."/>
            <person name="Kamiya K."/>
            <person name="Karasawa W."/>
            <person name="Kurita K."/>
            <person name="Katagiri S."/>
            <person name="Kikuta A."/>
            <person name="Kobayashi H."/>
            <person name="Kobayashi N."/>
            <person name="Machita K."/>
            <person name="Maehara T."/>
            <person name="Masukawa M."/>
            <person name="Mizubayashi T."/>
            <person name="Mukai Y."/>
            <person name="Nagasaki H."/>
            <person name="Nagata Y."/>
            <person name="Naito S."/>
            <person name="Nakashima M."/>
            <person name="Nakama Y."/>
            <person name="Nakamichi Y."/>
            <person name="Nakamura M."/>
            <person name="Meguro A."/>
            <person name="Negishi M."/>
            <person name="Ohta I."/>
            <person name="Ohta T."/>
            <person name="Okamoto M."/>
            <person name="Ono N."/>
            <person name="Saji S."/>
            <person name="Sakaguchi M."/>
            <person name="Sakai K."/>
            <person name="Shibata M."/>
            <person name="Shimokawa T."/>
            <person name="Song J."/>
            <person name="Takazaki Y."/>
            <person name="Terasawa K."/>
            <person name="Tsugane M."/>
            <person name="Tsuji K."/>
            <person name="Ueda S."/>
            <person name="Waki K."/>
            <person name="Yamagata H."/>
            <person name="Yamamoto M."/>
            <person name="Yamamoto S."/>
            <person name="Yamane H."/>
            <person name="Yoshiki S."/>
            <person name="Yoshihara R."/>
            <person name="Yukawa K."/>
            <person name="Zhong H."/>
            <person name="Yano M."/>
            <person name="Yuan Q."/>
            <person name="Ouyang S."/>
            <person name="Liu J."/>
            <person name="Jones K.M."/>
            <person name="Gansberger K."/>
            <person name="Moffat K."/>
            <person name="Hill J."/>
            <person name="Bera J."/>
            <person name="Fadrosh D."/>
            <person name="Jin S."/>
            <person name="Johri S."/>
            <person name="Kim M."/>
            <person name="Overton L."/>
            <person name="Reardon M."/>
            <person name="Tsitrin T."/>
            <person name="Vuong H."/>
            <person name="Weaver B."/>
            <person name="Ciecko A."/>
            <person name="Tallon L."/>
            <person name="Jackson J."/>
            <person name="Pai G."/>
            <person name="Aken S.V."/>
            <person name="Utterback T."/>
            <person name="Reidmuller S."/>
            <person name="Feldblyum T."/>
            <person name="Hsiao J."/>
            <person name="Zismann V."/>
            <person name="Iobst S."/>
            <person name="de Vazeille A.R."/>
            <person name="Buell C.R."/>
            <person name="Ying K."/>
            <person name="Li Y."/>
            <person name="Lu T."/>
            <person name="Huang Y."/>
            <person name="Zhao Q."/>
            <person name="Feng Q."/>
            <person name="Zhang L."/>
            <person name="Zhu J."/>
            <person name="Weng Q."/>
            <person name="Mu J."/>
            <person name="Lu Y."/>
            <person name="Fan D."/>
            <person name="Liu Y."/>
            <person name="Guan J."/>
            <person name="Zhang Y."/>
            <person name="Yu S."/>
            <person name="Liu X."/>
            <person name="Zhang Y."/>
            <person name="Hong G."/>
            <person name="Han B."/>
            <person name="Choisne N."/>
            <person name="Demange N."/>
            <person name="Orjeda G."/>
            <person name="Samain S."/>
            <person name="Cattolico L."/>
            <person name="Pelletier E."/>
            <person name="Couloux A."/>
            <person name="Segurens B."/>
            <person name="Wincker P."/>
            <person name="D'Hont A."/>
            <person name="Scarpelli C."/>
            <person name="Weissenbach J."/>
            <person name="Salanoubat M."/>
            <person name="Quetier F."/>
            <person name="Yu Y."/>
            <person name="Kim H.R."/>
            <person name="Rambo T."/>
            <person name="Currie J."/>
            <person name="Collura K."/>
            <person name="Luo M."/>
            <person name="Yang T."/>
            <person name="Ammiraju J.S.S."/>
            <person name="Engler F."/>
            <person name="Soderlund C."/>
            <person name="Wing R.A."/>
            <person name="Palmer L.E."/>
            <person name="de la Bastide M."/>
            <person name="Spiegel L."/>
            <person name="Nascimento L."/>
            <person name="Zutavern T."/>
            <person name="O'Shaughnessy A."/>
            <person name="Dike S."/>
            <person name="Dedhia N."/>
            <person name="Preston R."/>
            <person name="Balija V."/>
            <person name="McCombie W.R."/>
            <person name="Chow T."/>
            <person name="Chen H."/>
            <person name="Chung M."/>
            <person name="Chen C."/>
            <person name="Shaw J."/>
            <person name="Wu H."/>
            <person name="Hsiao K."/>
            <person name="Chao Y."/>
            <person name="Chu M."/>
            <person name="Cheng C."/>
            <person name="Hour A."/>
            <person name="Lee P."/>
            <person name="Lin S."/>
            <person name="Lin Y."/>
            <person name="Liou J."/>
            <person name="Liu S."/>
            <person name="Hsing Y."/>
            <person name="Raghuvanshi S."/>
            <person name="Mohanty A."/>
            <person name="Bharti A.K."/>
            <person name="Gaur A."/>
            <person name="Gupta V."/>
            <person name="Kumar D."/>
            <person name="Ravi V."/>
            <person name="Vij S."/>
            <person name="Kapur A."/>
            <person name="Khurana P."/>
            <person name="Khurana P."/>
            <person name="Khurana J.P."/>
            <person name="Tyagi A.K."/>
            <person name="Gaikwad K."/>
            <person name="Singh A."/>
            <person name="Dalal V."/>
            <person name="Srivastava S."/>
            <person name="Dixit A."/>
            <person name="Pal A.K."/>
            <person name="Ghazi I.A."/>
            <person name="Yadav M."/>
            <person name="Pandit A."/>
            <person name="Bhargava A."/>
            <person name="Sureshbabu K."/>
            <person name="Batra K."/>
            <person name="Sharma T.R."/>
            <person name="Mohapatra T."/>
            <person name="Singh N.K."/>
            <person name="Messing J."/>
            <person name="Nelson A.B."/>
            <person name="Fuks G."/>
            <person name="Kavchok S."/>
            <person name="Keizer G."/>
            <person name="Linton E."/>
            <person name="Llaca V."/>
            <person name="Song R."/>
            <person name="Tanyolac B."/>
            <person name="Young S."/>
            <person name="Ho-Il K."/>
            <person name="Hahn J.H."/>
            <person name="Sangsakoo G."/>
            <person name="Vanavichit A."/>
            <person name="de Mattos Luiz.A.T."/>
            <person name="Zimmer P.D."/>
            <person name="Malone G."/>
            <person name="Dellagostin O."/>
            <person name="de Oliveira A.C."/>
            <person name="Bevan M."/>
            <person name="Bancroft I."/>
            <person name="Minx P."/>
            <person name="Cordum H."/>
            <person name="Wilson R."/>
            <person name="Cheng Z."/>
            <person name="Jin W."/>
            <person name="Jiang J."/>
            <person name="Leong S.A."/>
            <person name="Iwama H."/>
            <person name="Gojobori T."/>
            <person name="Itoh T."/>
            <person name="Niimura Y."/>
            <person name="Fujii Y."/>
            <person name="Habara T."/>
            <person name="Sakai H."/>
            <person name="Sato Y."/>
            <person name="Wilson G."/>
            <person name="Kumar K."/>
            <person name="McCouch S."/>
            <person name="Juretic N."/>
            <person name="Hoen D."/>
            <person name="Wright S."/>
            <person name="Bruskiewich R."/>
            <person name="Bureau T."/>
            <person name="Miyao A."/>
            <person name="Hirochika H."/>
            <person name="Nishikawa T."/>
            <person name="Kadowaki K."/>
            <person name="Sugiura M."/>
            <person name="Burr B."/>
            <person name="Sasaki T."/>
        </authorList>
    </citation>
    <scope>NUCLEOTIDE SEQUENCE [LARGE SCALE GENOMIC DNA]</scope>
    <source>
        <strain evidence="3">cv. Nipponbare</strain>
    </source>
</reference>
<organism evidence="2 3">
    <name type="scientific">Oryza sativa subsp. japonica</name>
    <name type="common">Rice</name>
    <dbReference type="NCBI Taxonomy" id="39947"/>
    <lineage>
        <taxon>Eukaryota</taxon>
        <taxon>Viridiplantae</taxon>
        <taxon>Streptophyta</taxon>
        <taxon>Embryophyta</taxon>
        <taxon>Tracheophyta</taxon>
        <taxon>Spermatophyta</taxon>
        <taxon>Magnoliopsida</taxon>
        <taxon>Liliopsida</taxon>
        <taxon>Poales</taxon>
        <taxon>Poaceae</taxon>
        <taxon>BOP clade</taxon>
        <taxon>Oryzoideae</taxon>
        <taxon>Oryzeae</taxon>
        <taxon>Oryzinae</taxon>
        <taxon>Oryza</taxon>
        <taxon>Oryza sativa</taxon>
    </lineage>
</organism>
<dbReference type="EMBL" id="AP008208">
    <property type="protein sequence ID" value="BAH91571.1"/>
    <property type="molecule type" value="Genomic_DNA"/>
</dbReference>
<feature type="region of interest" description="Disordered" evidence="1">
    <location>
        <begin position="55"/>
        <end position="75"/>
    </location>
</feature>
<reference evidence="3" key="2">
    <citation type="journal article" date="2008" name="Nucleic Acids Res.">
        <title>The rice annotation project database (RAP-DB): 2008 update.</title>
        <authorList>
            <consortium name="The rice annotation project (RAP)"/>
        </authorList>
    </citation>
    <scope>GENOME REANNOTATION</scope>
    <source>
        <strain evidence="3">cv. Nipponbare</strain>
    </source>
</reference>
<feature type="compositionally biased region" description="Low complexity" evidence="1">
    <location>
        <begin position="1"/>
        <end position="16"/>
    </location>
</feature>
<evidence type="ECO:0000313" key="2">
    <source>
        <dbReference type="EMBL" id="BAH91571.1"/>
    </source>
</evidence>
<sequence>SSSSSSPARSPTAAATPDRRRSPGSPARAGECRDKGGVVEYRVKEREISPRLVVSSAPRAAAKTSRGGGAAIEQSRGGEGILVSIHPHPLSDSSLSPTPPGLLMSGILLAFVNPSSFSSRSGRSSSPPP</sequence>
<dbReference type="KEGG" id="dosa:Os02g0193500"/>
<feature type="non-terminal residue" evidence="2">
    <location>
        <position position="1"/>
    </location>
</feature>
<feature type="region of interest" description="Disordered" evidence="1">
    <location>
        <begin position="1"/>
        <end position="36"/>
    </location>
</feature>
<proteinExistence type="predicted"/>
<accession>C7IYF0</accession>
<dbReference type="AlphaFoldDB" id="C7IYF0"/>
<protein>
    <submittedName>
        <fullName evidence="2">Os02g0193500 protein</fullName>
    </submittedName>
</protein>
<gene>
    <name evidence="2" type="ordered locus">Os02g0193500</name>
</gene>
<evidence type="ECO:0000313" key="3">
    <source>
        <dbReference type="Proteomes" id="UP000000763"/>
    </source>
</evidence>
<name>C7IYF0_ORYSJ</name>
<dbReference type="Proteomes" id="UP000000763">
    <property type="component" value="Chromosome 2"/>
</dbReference>